<reference evidence="2 3" key="1">
    <citation type="submission" date="2015-01" db="EMBL/GenBank/DDBJ databases">
        <title>Evolution of Trichinella species and genotypes.</title>
        <authorList>
            <person name="Korhonen P.K."/>
            <person name="Edoardo P."/>
            <person name="Giuseppe L.R."/>
            <person name="Gasser R.B."/>
        </authorList>
    </citation>
    <scope>NUCLEOTIDE SEQUENCE [LARGE SCALE GENOMIC DNA]</scope>
    <source>
        <strain evidence="2">ISS37</strain>
    </source>
</reference>
<dbReference type="OrthoDB" id="1164963at2759"/>
<evidence type="ECO:0000313" key="2">
    <source>
        <dbReference type="EMBL" id="KRX11508.1"/>
    </source>
</evidence>
<gene>
    <name evidence="2" type="ORF">T07_4165</name>
</gene>
<accession>A0A0V0RAH8</accession>
<dbReference type="Pfam" id="PF22757">
    <property type="entry name" value="GeBP-like_C"/>
    <property type="match status" value="1"/>
</dbReference>
<comment type="caution">
    <text evidence="2">The sequence shown here is derived from an EMBL/GenBank/DDBJ whole genome shotgun (WGS) entry which is preliminary data.</text>
</comment>
<protein>
    <recommendedName>
        <fullName evidence="1">Glabrous enhancer-binding protein-like C-terminal domain-containing protein</fullName>
    </recommendedName>
</protein>
<name>A0A0V0RAH8_9BILA</name>
<dbReference type="InterPro" id="IPR053933">
    <property type="entry name" value="GeBP-like_C"/>
</dbReference>
<evidence type="ECO:0000259" key="1">
    <source>
        <dbReference type="Pfam" id="PF22757"/>
    </source>
</evidence>
<sequence>MKRCASGSVSSEVIGFDKGFKELGLSETIVQQGLELIGGSKCAALKDKWNELHVAELELFVKRSELMRNQAQMIYDAIKSDH</sequence>
<dbReference type="AlphaFoldDB" id="A0A0V0RAH8"/>
<dbReference type="Proteomes" id="UP000054630">
    <property type="component" value="Unassembled WGS sequence"/>
</dbReference>
<dbReference type="EMBL" id="JYDL01002033">
    <property type="protein sequence ID" value="KRX11508.1"/>
    <property type="molecule type" value="Genomic_DNA"/>
</dbReference>
<feature type="domain" description="Glabrous enhancer-binding protein-like C-terminal" evidence="1">
    <location>
        <begin position="19"/>
        <end position="74"/>
    </location>
</feature>
<proteinExistence type="predicted"/>
<keyword evidence="3" id="KW-1185">Reference proteome</keyword>
<evidence type="ECO:0000313" key="3">
    <source>
        <dbReference type="Proteomes" id="UP000054630"/>
    </source>
</evidence>
<organism evidence="2 3">
    <name type="scientific">Trichinella nelsoni</name>
    <dbReference type="NCBI Taxonomy" id="6336"/>
    <lineage>
        <taxon>Eukaryota</taxon>
        <taxon>Metazoa</taxon>
        <taxon>Ecdysozoa</taxon>
        <taxon>Nematoda</taxon>
        <taxon>Enoplea</taxon>
        <taxon>Dorylaimia</taxon>
        <taxon>Trichinellida</taxon>
        <taxon>Trichinellidae</taxon>
        <taxon>Trichinella</taxon>
    </lineage>
</organism>